<dbReference type="HOGENOM" id="CLU_1224629_0_0_1"/>
<evidence type="ECO:0000313" key="3">
    <source>
        <dbReference type="EMBL" id="EAQ84051.1"/>
    </source>
</evidence>
<organism evidence="3 4">
    <name type="scientific">Chaetomium globosum (strain ATCC 6205 / CBS 148.51 / DSM 1962 / NBRC 6347 / NRRL 1970)</name>
    <name type="common">Soil fungus</name>
    <dbReference type="NCBI Taxonomy" id="306901"/>
    <lineage>
        <taxon>Eukaryota</taxon>
        <taxon>Fungi</taxon>
        <taxon>Dikarya</taxon>
        <taxon>Ascomycota</taxon>
        <taxon>Pezizomycotina</taxon>
        <taxon>Sordariomycetes</taxon>
        <taxon>Sordariomycetidae</taxon>
        <taxon>Sordariales</taxon>
        <taxon>Chaetomiaceae</taxon>
        <taxon>Chaetomium</taxon>
    </lineage>
</organism>
<proteinExistence type="predicted"/>
<dbReference type="InParanoid" id="Q2GNJ9"/>
<dbReference type="RefSeq" id="XP_001228382.1">
    <property type="nucleotide sequence ID" value="XM_001228381.1"/>
</dbReference>
<name>Q2GNJ9_CHAGB</name>
<evidence type="ECO:0000256" key="1">
    <source>
        <dbReference type="SAM" id="MobiDB-lite"/>
    </source>
</evidence>
<keyword evidence="4" id="KW-1185">Reference proteome</keyword>
<dbReference type="OrthoDB" id="2331623at2759"/>
<feature type="signal peptide" evidence="2">
    <location>
        <begin position="1"/>
        <end position="19"/>
    </location>
</feature>
<protein>
    <submittedName>
        <fullName evidence="3">Uncharacterized protein</fullName>
    </submittedName>
</protein>
<dbReference type="VEuPathDB" id="FungiDB:CHGG_10455"/>
<gene>
    <name evidence="3" type="ORF">CHGG_10455</name>
</gene>
<sequence>MKPTPLILLLTLATTTTTAIPAPDQPAAALQQRNTDTPPSDDTTTTTTTTTTTPFFFSVDDNANDSGLAARAKSQKWNASGGCKTNWGGRCLNTCKKEAKKKGYSCKKVVDHIWKSDFNNTHPTSGRPGQDIAKADRYHSGETPASRHPRPYQGKSGAAPPARDPCHRWPDTTPSPAPVHAASGFRFPPCHLLAYPSHPLDIAPPHLLAYSRPGLCERQVRDAGID</sequence>
<evidence type="ECO:0000313" key="4">
    <source>
        <dbReference type="Proteomes" id="UP000001056"/>
    </source>
</evidence>
<feature type="region of interest" description="Disordered" evidence="1">
    <location>
        <begin position="27"/>
        <end position="52"/>
    </location>
</feature>
<evidence type="ECO:0000256" key="2">
    <source>
        <dbReference type="SAM" id="SignalP"/>
    </source>
</evidence>
<feature type="chain" id="PRO_5004208424" evidence="2">
    <location>
        <begin position="20"/>
        <end position="226"/>
    </location>
</feature>
<feature type="region of interest" description="Disordered" evidence="1">
    <location>
        <begin position="139"/>
        <end position="177"/>
    </location>
</feature>
<keyword evidence="2" id="KW-0732">Signal</keyword>
<reference evidence="4" key="1">
    <citation type="journal article" date="2015" name="Genome Announc.">
        <title>Draft genome sequence of the cellulolytic fungus Chaetomium globosum.</title>
        <authorList>
            <person name="Cuomo C.A."/>
            <person name="Untereiner W.A."/>
            <person name="Ma L.-J."/>
            <person name="Grabherr M."/>
            <person name="Birren B.W."/>
        </authorList>
    </citation>
    <scope>NUCLEOTIDE SEQUENCE [LARGE SCALE GENOMIC DNA]</scope>
    <source>
        <strain evidence="4">ATCC 6205 / CBS 148.51 / DSM 1962 / NBRC 6347 / NRRL 1970</strain>
    </source>
</reference>
<dbReference type="AlphaFoldDB" id="Q2GNJ9"/>
<accession>Q2GNJ9</accession>
<dbReference type="Proteomes" id="UP000001056">
    <property type="component" value="Unassembled WGS sequence"/>
</dbReference>
<dbReference type="GeneID" id="4396677"/>
<dbReference type="EMBL" id="CH408035">
    <property type="protein sequence ID" value="EAQ84051.1"/>
    <property type="molecule type" value="Genomic_DNA"/>
</dbReference>